<evidence type="ECO:0000313" key="9">
    <source>
        <dbReference type="Proteomes" id="UP000179807"/>
    </source>
</evidence>
<reference evidence="8" key="1">
    <citation type="submission" date="2016-10" db="EMBL/GenBank/DDBJ databases">
        <authorList>
            <person name="Benchimol M."/>
            <person name="Almeida L.G."/>
            <person name="Vasconcelos A.T."/>
            <person name="Perreira-Neves A."/>
            <person name="Rosa I.A."/>
            <person name="Tasca T."/>
            <person name="Bogo M.R."/>
            <person name="de Souza W."/>
        </authorList>
    </citation>
    <scope>NUCLEOTIDE SEQUENCE [LARGE SCALE GENOMIC DNA]</scope>
    <source>
        <strain evidence="8">K</strain>
    </source>
</reference>
<dbReference type="RefSeq" id="XP_068354880.1">
    <property type="nucleotide sequence ID" value="XM_068507858.1"/>
</dbReference>
<organism evidence="8 9">
    <name type="scientific">Tritrichomonas foetus</name>
    <dbReference type="NCBI Taxonomy" id="1144522"/>
    <lineage>
        <taxon>Eukaryota</taxon>
        <taxon>Metamonada</taxon>
        <taxon>Parabasalia</taxon>
        <taxon>Tritrichomonadida</taxon>
        <taxon>Tritrichomonadidae</taxon>
        <taxon>Tritrichomonas</taxon>
    </lineage>
</organism>
<dbReference type="PROSITE" id="PS50012">
    <property type="entry name" value="RCC1_3"/>
    <property type="match status" value="3"/>
</dbReference>
<evidence type="ECO:0000256" key="3">
    <source>
        <dbReference type="ARBA" id="ARBA00022786"/>
    </source>
</evidence>
<gene>
    <name evidence="8" type="ORF">TRFO_31300</name>
</gene>
<dbReference type="AlphaFoldDB" id="A0A1J4JTJ3"/>
<protein>
    <recommendedName>
        <fullName evidence="7">HECT domain-containing protein</fullName>
    </recommendedName>
</protein>
<feature type="repeat" description="RCC1" evidence="5">
    <location>
        <begin position="275"/>
        <end position="326"/>
    </location>
</feature>
<dbReference type="Gene3D" id="2.130.10.30">
    <property type="entry name" value="Regulator of chromosome condensation 1/beta-lactamase-inhibitor protein II"/>
    <property type="match status" value="1"/>
</dbReference>
<evidence type="ECO:0000256" key="2">
    <source>
        <dbReference type="ARBA" id="ARBA00022737"/>
    </source>
</evidence>
<dbReference type="Pfam" id="PF00632">
    <property type="entry name" value="HECT"/>
    <property type="match status" value="1"/>
</dbReference>
<feature type="domain" description="HECT" evidence="7">
    <location>
        <begin position="780"/>
        <end position="1097"/>
    </location>
</feature>
<evidence type="ECO:0000256" key="1">
    <source>
        <dbReference type="ARBA" id="ARBA00022679"/>
    </source>
</evidence>
<dbReference type="Pfam" id="PF13540">
    <property type="entry name" value="RCC1_2"/>
    <property type="match status" value="1"/>
</dbReference>
<feature type="repeat" description="RCC1" evidence="5">
    <location>
        <begin position="222"/>
        <end position="274"/>
    </location>
</feature>
<dbReference type="PANTHER" id="PTHR45622">
    <property type="entry name" value="UBIQUITIN-PROTEIN LIGASE E3A-RELATED"/>
    <property type="match status" value="1"/>
</dbReference>
<dbReference type="PANTHER" id="PTHR45622:SF70">
    <property type="entry name" value="SECRETION-REGULATING GUANINE NUCLEOTIDE EXCHANGE FACTOR"/>
    <property type="match status" value="1"/>
</dbReference>
<dbReference type="InterPro" id="IPR035983">
    <property type="entry name" value="Hect_E3_ubiquitin_ligase"/>
</dbReference>
<feature type="active site" description="Glycyl thioester intermediate" evidence="4">
    <location>
        <position position="1065"/>
    </location>
</feature>
<feature type="region of interest" description="Disordered" evidence="6">
    <location>
        <begin position="61"/>
        <end position="81"/>
    </location>
</feature>
<dbReference type="SUPFAM" id="SSF56204">
    <property type="entry name" value="Hect, E3 ligase catalytic domain"/>
    <property type="match status" value="1"/>
</dbReference>
<dbReference type="PROSITE" id="PS50237">
    <property type="entry name" value="HECT"/>
    <property type="match status" value="1"/>
</dbReference>
<dbReference type="InterPro" id="IPR009091">
    <property type="entry name" value="RCC1/BLIP-II"/>
</dbReference>
<keyword evidence="2" id="KW-0677">Repeat</keyword>
<sequence length="1097" mass="123548">MTEDLKEAINTKFQLSIGPTTQLISTNTQCSDMNRDNFLEVRELPKSSVFVFLDKESDTLNNSYDNSNQNNDSNTSDIKRNCDSDAISPKVIRLNNLTCRGIRTIAANPGSINVVTDNNELLTAETVITEDSNPNVEFNSPSSFDLYDIVNVSCGAEHTIAIALQGQQVLVFGCGNNSLGQLGMGRKVDYTPRFRPIRFDKPQRFFQTVCGSFFTLLLTDTAKVWAFGHNNHGQLGADIREEIVNEPILVDTLNGVPITHLAAGSSHSLALSATGILFAAGSNSQGQLGLSSNYDQYRFTPVEALSGVFVVFIAAHGCYSAAIDEFGSLYLWGGKWGSTPQIINFDCQHNQSDDLLHSLNSCNSFDSLNSNPGVPSFNQKEIFVDVALGNDGRIAALTSHNNLIVSGYYVDFEQVLLPIEISSPILPFAKLFCAGEYFVVIASNTKRLPLSNISYSSGRSLLPPTPIEVKDRLRPPLRILALNYVHFPDFLNLPGVDQAIHLVFSSISTLNASFLVDNFHESMADVSSGIDVHGVIDVYNHIIKDLPLMHILTQSFNRTLVETQEKPPKIHRPITMRFLMIALLHPSPIVFRDGFDFWRNLIQTIDRMNAYQILVQWLSVINPIDLERVLESIKDFLTAEGSESRRLYSPIMVKAVQTMEIVWFASTRTKKLPFDKFYHDTINQMIDIRTEYQLWSARGDNWCYSKRAPWILNADTKTRFIRLNSRQMMNAQQMSAMANATQFWGEMPIVTPLDLYLILSVDRNNVLLDTFQQICYLKKPDLDLKKPLKVIFKDEPGVDEGGVQREFFELIVNELLDPKKGIFISTDEQHWFNRKSTDPSSLQSYMLAGVVVGLAIYNGNLLNVRFPIVLYKKLRGLTVNFNDLKELDSQLYTTLTNILEYEGDVENDMCLTYDYEGFPLKPNGLDIPVTNSNREEYVSDVSKYILNKSVEKQFEAFKQGFMQSAGDIVLDLFRPEELALLVAGREELDFIALQKNTRYEGFTSSSEPVRAFWHIAHTRLTDSEKKKLLYFITSSPRAPINGLGAIPFVIAKDGNPEHIPTSHTCFFMLVLPDDPNEDRLYHKLKIAIDNAEGFAFK</sequence>
<evidence type="ECO:0000259" key="7">
    <source>
        <dbReference type="PROSITE" id="PS50237"/>
    </source>
</evidence>
<dbReference type="CDD" id="cd00078">
    <property type="entry name" value="HECTc"/>
    <property type="match status" value="1"/>
</dbReference>
<evidence type="ECO:0000313" key="8">
    <source>
        <dbReference type="EMBL" id="OHT01744.1"/>
    </source>
</evidence>
<keyword evidence="3 4" id="KW-0833">Ubl conjugation pathway</keyword>
<dbReference type="Pfam" id="PF00415">
    <property type="entry name" value="RCC1"/>
    <property type="match status" value="1"/>
</dbReference>
<dbReference type="GO" id="GO:0005737">
    <property type="term" value="C:cytoplasm"/>
    <property type="evidence" value="ECO:0007669"/>
    <property type="project" value="TreeGrafter"/>
</dbReference>
<dbReference type="EMBL" id="MLAK01000896">
    <property type="protein sequence ID" value="OHT01744.1"/>
    <property type="molecule type" value="Genomic_DNA"/>
</dbReference>
<dbReference type="FunFam" id="3.30.2410.10:FF:000003">
    <property type="entry name" value="probable E3 ubiquitin-protein ligase HERC4 isoform X1"/>
    <property type="match status" value="1"/>
</dbReference>
<dbReference type="GeneID" id="94842562"/>
<evidence type="ECO:0000256" key="6">
    <source>
        <dbReference type="SAM" id="MobiDB-lite"/>
    </source>
</evidence>
<dbReference type="InterPro" id="IPR000569">
    <property type="entry name" value="HECT_dom"/>
</dbReference>
<feature type="compositionally biased region" description="Low complexity" evidence="6">
    <location>
        <begin position="61"/>
        <end position="76"/>
    </location>
</feature>
<dbReference type="InterPro" id="IPR051709">
    <property type="entry name" value="Ub-ligase/GTPase-reg"/>
</dbReference>
<feature type="repeat" description="RCC1" evidence="5">
    <location>
        <begin position="167"/>
        <end position="221"/>
    </location>
</feature>
<name>A0A1J4JTJ3_9EUKA</name>
<proteinExistence type="predicted"/>
<dbReference type="Gene3D" id="3.90.1750.10">
    <property type="entry name" value="Hect, E3 ligase catalytic domains"/>
    <property type="match status" value="1"/>
</dbReference>
<comment type="caution">
    <text evidence="8">The sequence shown here is derived from an EMBL/GenBank/DDBJ whole genome shotgun (WGS) entry which is preliminary data.</text>
</comment>
<dbReference type="GO" id="GO:0004842">
    <property type="term" value="F:ubiquitin-protein transferase activity"/>
    <property type="evidence" value="ECO:0007669"/>
    <property type="project" value="InterPro"/>
</dbReference>
<dbReference type="VEuPathDB" id="TrichDB:TRFO_31300"/>
<accession>A0A1J4JTJ3</accession>
<dbReference type="Gene3D" id="3.30.2410.10">
    <property type="entry name" value="Hect, E3 ligase catalytic domain"/>
    <property type="match status" value="1"/>
</dbReference>
<dbReference type="PRINTS" id="PR00633">
    <property type="entry name" value="RCCNDNSATION"/>
</dbReference>
<dbReference type="Proteomes" id="UP000179807">
    <property type="component" value="Unassembled WGS sequence"/>
</dbReference>
<evidence type="ECO:0000256" key="4">
    <source>
        <dbReference type="PROSITE-ProRule" id="PRU00104"/>
    </source>
</evidence>
<dbReference type="PROSITE" id="PS00626">
    <property type="entry name" value="RCC1_2"/>
    <property type="match status" value="2"/>
</dbReference>
<dbReference type="SUPFAM" id="SSF50985">
    <property type="entry name" value="RCC1/BLIP-II"/>
    <property type="match status" value="1"/>
</dbReference>
<dbReference type="InterPro" id="IPR000408">
    <property type="entry name" value="Reg_chr_condens"/>
</dbReference>
<dbReference type="OrthoDB" id="8068875at2759"/>
<evidence type="ECO:0000256" key="5">
    <source>
        <dbReference type="PROSITE-ProRule" id="PRU00235"/>
    </source>
</evidence>
<dbReference type="SMART" id="SM00119">
    <property type="entry name" value="HECTc"/>
    <property type="match status" value="1"/>
</dbReference>
<keyword evidence="9" id="KW-1185">Reference proteome</keyword>
<dbReference type="Gene3D" id="3.30.2160.10">
    <property type="entry name" value="Hect, E3 ligase catalytic domain"/>
    <property type="match status" value="1"/>
</dbReference>
<keyword evidence="1" id="KW-0808">Transferase</keyword>